<evidence type="ECO:0000313" key="5">
    <source>
        <dbReference type="EMBL" id="GET88288.1"/>
    </source>
</evidence>
<dbReference type="PANTHER" id="PTHR44314">
    <property type="entry name" value="CILIA- AND FLAGELLA-ASSOCIATED PROTEIN 70"/>
    <property type="match status" value="1"/>
</dbReference>
<dbReference type="GO" id="GO:0003341">
    <property type="term" value="P:cilium movement"/>
    <property type="evidence" value="ECO:0007669"/>
    <property type="project" value="TreeGrafter"/>
</dbReference>
<dbReference type="InterPro" id="IPR019734">
    <property type="entry name" value="TPR_rpt"/>
</dbReference>
<dbReference type="EMBL" id="BLBS01000026">
    <property type="protein sequence ID" value="GET88288.1"/>
    <property type="molecule type" value="Genomic_DNA"/>
</dbReference>
<dbReference type="SMART" id="SM00028">
    <property type="entry name" value="TPR"/>
    <property type="match status" value="4"/>
</dbReference>
<feature type="compositionally biased region" description="Polar residues" evidence="4">
    <location>
        <begin position="773"/>
        <end position="790"/>
    </location>
</feature>
<comment type="caution">
    <text evidence="5">The sequence shown here is derived from an EMBL/GenBank/DDBJ whole genome shotgun (WGS) entry which is preliminary data.</text>
</comment>
<dbReference type="OrthoDB" id="10262375at2759"/>
<dbReference type="PANTHER" id="PTHR44314:SF1">
    <property type="entry name" value="CILIA- AND FLAGELLA-ASSOCIATED PROTEIN 70"/>
    <property type="match status" value="1"/>
</dbReference>
<feature type="region of interest" description="Disordered" evidence="4">
    <location>
        <begin position="369"/>
        <end position="401"/>
    </location>
</feature>
<dbReference type="AlphaFoldDB" id="A0A640KG61"/>
<feature type="region of interest" description="Disordered" evidence="4">
    <location>
        <begin position="757"/>
        <end position="795"/>
    </location>
</feature>
<feature type="region of interest" description="Disordered" evidence="4">
    <location>
        <begin position="183"/>
        <end position="208"/>
    </location>
</feature>
<accession>A0A640KG61</accession>
<dbReference type="PROSITE" id="PS50005">
    <property type="entry name" value="TPR"/>
    <property type="match status" value="2"/>
</dbReference>
<feature type="repeat" description="TPR" evidence="3">
    <location>
        <begin position="992"/>
        <end position="1025"/>
    </location>
</feature>
<keyword evidence="2 3" id="KW-0802">TPR repeat</keyword>
<protein>
    <recommendedName>
        <fullName evidence="7">Tetratricopeptide repeat protein</fullName>
    </recommendedName>
</protein>
<keyword evidence="1" id="KW-0677">Repeat</keyword>
<gene>
    <name evidence="5" type="ORF">LtaPh_2105400</name>
</gene>
<dbReference type="SUPFAM" id="SSF48452">
    <property type="entry name" value="TPR-like"/>
    <property type="match status" value="2"/>
</dbReference>
<dbReference type="Gene3D" id="1.25.40.10">
    <property type="entry name" value="Tetratricopeptide repeat domain"/>
    <property type="match status" value="2"/>
</dbReference>
<keyword evidence="6" id="KW-1185">Reference proteome</keyword>
<evidence type="ECO:0000256" key="2">
    <source>
        <dbReference type="ARBA" id="ARBA00022803"/>
    </source>
</evidence>
<dbReference type="GO" id="GO:0070062">
    <property type="term" value="C:extracellular exosome"/>
    <property type="evidence" value="ECO:0007669"/>
    <property type="project" value="TreeGrafter"/>
</dbReference>
<organism evidence="5 6">
    <name type="scientific">Leishmania tarentolae</name>
    <name type="common">Sauroleishmania tarentolae</name>
    <dbReference type="NCBI Taxonomy" id="5689"/>
    <lineage>
        <taxon>Eukaryota</taxon>
        <taxon>Discoba</taxon>
        <taxon>Euglenozoa</taxon>
        <taxon>Kinetoplastea</taxon>
        <taxon>Metakinetoplastina</taxon>
        <taxon>Trypanosomatida</taxon>
        <taxon>Trypanosomatidae</taxon>
        <taxon>Leishmaniinae</taxon>
        <taxon>Leishmania</taxon>
        <taxon>lizard Leishmania</taxon>
    </lineage>
</organism>
<feature type="compositionally biased region" description="Basic residues" evidence="4">
    <location>
        <begin position="391"/>
        <end position="401"/>
    </location>
</feature>
<evidence type="ECO:0000256" key="1">
    <source>
        <dbReference type="ARBA" id="ARBA00022737"/>
    </source>
</evidence>
<dbReference type="Proteomes" id="UP000419144">
    <property type="component" value="Unassembled WGS sequence"/>
</dbReference>
<evidence type="ECO:0000256" key="4">
    <source>
        <dbReference type="SAM" id="MobiDB-lite"/>
    </source>
</evidence>
<reference evidence="5" key="1">
    <citation type="submission" date="2019-11" db="EMBL/GenBank/DDBJ databases">
        <title>Leishmania tarentolae CDS.</title>
        <authorList>
            <person name="Goto Y."/>
            <person name="Yamagishi J."/>
        </authorList>
    </citation>
    <scope>NUCLEOTIDE SEQUENCE [LARGE SCALE GENOMIC DNA]</scope>
    <source>
        <strain evidence="5">Parrot Tar II</strain>
    </source>
</reference>
<evidence type="ECO:0008006" key="7">
    <source>
        <dbReference type="Google" id="ProtNLM"/>
    </source>
</evidence>
<feature type="region of interest" description="Disordered" evidence="4">
    <location>
        <begin position="52"/>
        <end position="72"/>
    </location>
</feature>
<dbReference type="InterPro" id="IPR052628">
    <property type="entry name" value="CFAP70"/>
</dbReference>
<dbReference type="GO" id="GO:0060271">
    <property type="term" value="P:cilium assembly"/>
    <property type="evidence" value="ECO:0007669"/>
    <property type="project" value="TreeGrafter"/>
</dbReference>
<evidence type="ECO:0000313" key="6">
    <source>
        <dbReference type="Proteomes" id="UP000419144"/>
    </source>
</evidence>
<dbReference type="InterPro" id="IPR011990">
    <property type="entry name" value="TPR-like_helical_dom_sf"/>
</dbReference>
<feature type="compositionally biased region" description="Low complexity" evidence="4">
    <location>
        <begin position="757"/>
        <end position="772"/>
    </location>
</feature>
<sequence>MSTLASLAAAANGTVGVPPGEYVNYMDIKLDGVQHLPADWVSAGFPVTTPGTTGSTAGAGANHAYGHDKEGSTEETEVAYAYHPFRYEVTLELPVATTNSTTAADGDGADAVAAEALSEKPPSKTDKDAKPGMSIVASFTRGRLLAPLPQYTAYIAAAEPAPAPGVDDASPLRDVPVSINAENEMDAVGASGDERETPQAGRALDMRSSADATPAVLWVVTERTDLLGGNGGANGTDATGLVAIKRRARSTTPATPAATGSAAAGALANNAAAAAVPGAPAPPLPESNEPAPCVVRVPLTSVQEAYLEGLLEAGAPLKLNFRRILRPGCPAEWEDFNAGYFEAEIPISLHALTEPGSTHLTASVPLQPAKASENRVAAGSAPSESELADRAKKRAVTRKQRQMVPSTLIDVPDRDAPHPYVTAGTMATVSLTLQRTLTPLASDRVRPAVTPAQLIPSRPTPTLSAAAADDIQTQLQQTLLGVVRQLLHDMRGTTQNKSYGSAALNDAVWRTDFVAALQSTGELAAFKSQLTPLVTGLVQQRLRSGLTGGGSPQEVARASNELYVQLMDMLHSALHECVTEGDTVSRTSQLRTTSSDDALSTDGEQEVRWRAIEAEVSGDFELAAKLYQSRLASHVAGDNWAALWVDCGLFYQRTEDLAKAEQCYREAIACDPHCTPALLDYGAWLLAHDRLDEAAVFLHSLVDAVPQHKLGWGCIALLADLHELAVRVGSPNAEVEQQRWRREQRLALRQAVKCGAMSTSHTTGGTDSGGLSENSGPANDSVPTTPTVPSQEDAEEERMYLEVATYLVNLHHRDLANVCLARCRPGALQVELLYARLFTQGGQYEEALRTLDEMNKSLDANTSVSAAEQRLVDECALLRAECASALGRPLDAVTVYKQVLCRGQPPTAPPYLASLTANWQAQLRDVRLAGMAGESGPASPAQTLLSQRITEADCMRYLSAYLNLCNLLLAEGRYRDALGVVTLALQVWPNSSVLWLGAGVAYYRAGDLLPAEECLQESNTLNPANPRTWAYLALLAVRLQNVGVEEVVQQLLTLNLEDAPLWAELGRTMLGTAQFPRLSVLCLRRAAALVSGKGNASDGMLSSTQYHLAHALMELQQWEEAEQLLANVATNSSSNEVLRGKAEEELAVLRARQ</sequence>
<feature type="compositionally biased region" description="Low complexity" evidence="4">
    <location>
        <begin position="52"/>
        <end position="64"/>
    </location>
</feature>
<name>A0A640KG61_LEITA</name>
<dbReference type="VEuPathDB" id="TriTrypDB:LtaPh_2105400"/>
<proteinExistence type="predicted"/>
<feature type="repeat" description="TPR" evidence="3">
    <location>
        <begin position="641"/>
        <end position="674"/>
    </location>
</feature>
<evidence type="ECO:0000256" key="3">
    <source>
        <dbReference type="PROSITE-ProRule" id="PRU00339"/>
    </source>
</evidence>
<dbReference type="GO" id="GO:0031514">
    <property type="term" value="C:motile cilium"/>
    <property type="evidence" value="ECO:0007669"/>
    <property type="project" value="TreeGrafter"/>
</dbReference>